<evidence type="ECO:0000259" key="9">
    <source>
        <dbReference type="PROSITE" id="PS51379"/>
    </source>
</evidence>
<keyword evidence="7" id="KW-0411">Iron-sulfur</keyword>
<keyword evidence="11" id="KW-1185">Reference proteome</keyword>
<accession>A0ABS1E7G7</accession>
<protein>
    <submittedName>
        <fullName evidence="10">Electron transport complex subunit RsxC</fullName>
    </submittedName>
</protein>
<dbReference type="PANTHER" id="PTHR43034">
    <property type="entry name" value="ION-TRANSLOCATING OXIDOREDUCTASE COMPLEX SUBUNIT C"/>
    <property type="match status" value="1"/>
</dbReference>
<proteinExistence type="inferred from homology"/>
<dbReference type="InterPro" id="IPR017900">
    <property type="entry name" value="4Fe4S_Fe_S_CS"/>
</dbReference>
<dbReference type="Gene3D" id="3.30.70.3270">
    <property type="match status" value="1"/>
</dbReference>
<dbReference type="SUPFAM" id="SSF142019">
    <property type="entry name" value="Nqo1 FMN-binding domain-like"/>
    <property type="match status" value="1"/>
</dbReference>
<dbReference type="Pfam" id="PF12838">
    <property type="entry name" value="Fer4_7"/>
    <property type="match status" value="1"/>
</dbReference>
<reference evidence="10 11" key="1">
    <citation type="journal article" date="2020" name="Microorganisms">
        <title>Osmotic Adaptation and Compatible Solute Biosynthesis of Phototrophic Bacteria as Revealed from Genome Analyses.</title>
        <authorList>
            <person name="Imhoff J.F."/>
            <person name="Rahn T."/>
            <person name="Kunzel S."/>
            <person name="Keller A."/>
            <person name="Neulinger S.C."/>
        </authorList>
    </citation>
    <scope>NUCLEOTIDE SEQUENCE [LARGE SCALE GENOMIC DNA]</scope>
    <source>
        <strain evidence="10 11">DSM 15116</strain>
    </source>
</reference>
<feature type="domain" description="4Fe-4S ferredoxin-type" evidence="9">
    <location>
        <begin position="341"/>
        <end position="371"/>
    </location>
</feature>
<keyword evidence="3" id="KW-0479">Metal-binding</keyword>
<name>A0ABS1E7G7_9GAMM</name>
<evidence type="ECO:0000256" key="5">
    <source>
        <dbReference type="ARBA" id="ARBA00022982"/>
    </source>
</evidence>
<dbReference type="InterPro" id="IPR037225">
    <property type="entry name" value="Nuo51_FMN-bd_sf"/>
</dbReference>
<evidence type="ECO:0000313" key="10">
    <source>
        <dbReference type="EMBL" id="MBK1727665.1"/>
    </source>
</evidence>
<evidence type="ECO:0000256" key="2">
    <source>
        <dbReference type="ARBA" id="ARBA00022485"/>
    </source>
</evidence>
<evidence type="ECO:0000256" key="1">
    <source>
        <dbReference type="ARBA" id="ARBA00022448"/>
    </source>
</evidence>
<dbReference type="PANTHER" id="PTHR43034:SF2">
    <property type="entry name" value="ION-TRANSLOCATING OXIDOREDUCTASE COMPLEX SUBUNIT C"/>
    <property type="match status" value="1"/>
</dbReference>
<dbReference type="Proteomes" id="UP000738126">
    <property type="component" value="Unassembled WGS sequence"/>
</dbReference>
<dbReference type="InterPro" id="IPR011538">
    <property type="entry name" value="Nuo51_FMN-bd"/>
</dbReference>
<evidence type="ECO:0000256" key="7">
    <source>
        <dbReference type="ARBA" id="ARBA00023014"/>
    </source>
</evidence>
<dbReference type="InterPro" id="IPR010208">
    <property type="entry name" value="Ion_transpt_RnfC/RsxC"/>
</dbReference>
<dbReference type="NCBIfam" id="TIGR01945">
    <property type="entry name" value="rnfC"/>
    <property type="match status" value="1"/>
</dbReference>
<keyword evidence="5" id="KW-0249">Electron transport</keyword>
<evidence type="ECO:0000256" key="3">
    <source>
        <dbReference type="ARBA" id="ARBA00022723"/>
    </source>
</evidence>
<feature type="compositionally biased region" description="Basic and acidic residues" evidence="8">
    <location>
        <begin position="469"/>
        <end position="479"/>
    </location>
</feature>
<dbReference type="PROSITE" id="PS51379">
    <property type="entry name" value="4FE4S_FER_2"/>
    <property type="match status" value="2"/>
</dbReference>
<comment type="caution">
    <text evidence="10">The sequence shown here is derived from an EMBL/GenBank/DDBJ whole genome shotgun (WGS) entry which is preliminary data.</text>
</comment>
<feature type="compositionally biased region" description="Basic and acidic residues" evidence="8">
    <location>
        <begin position="427"/>
        <end position="456"/>
    </location>
</feature>
<evidence type="ECO:0000313" key="11">
    <source>
        <dbReference type="Proteomes" id="UP000738126"/>
    </source>
</evidence>
<dbReference type="InterPro" id="IPR017896">
    <property type="entry name" value="4Fe4S_Fe-S-bd"/>
</dbReference>
<dbReference type="NCBIfam" id="NF003454">
    <property type="entry name" value="PRK05035.1"/>
    <property type="match status" value="1"/>
</dbReference>
<evidence type="ECO:0000256" key="4">
    <source>
        <dbReference type="ARBA" id="ARBA00022737"/>
    </source>
</evidence>
<dbReference type="HAMAP" id="MF_00461">
    <property type="entry name" value="RsxC_RnfC"/>
    <property type="match status" value="1"/>
</dbReference>
<dbReference type="SUPFAM" id="SSF46548">
    <property type="entry name" value="alpha-helical ferredoxin"/>
    <property type="match status" value="1"/>
</dbReference>
<evidence type="ECO:0000256" key="6">
    <source>
        <dbReference type="ARBA" id="ARBA00023004"/>
    </source>
</evidence>
<dbReference type="EMBL" id="NRSH01000215">
    <property type="protein sequence ID" value="MBK1727665.1"/>
    <property type="molecule type" value="Genomic_DNA"/>
</dbReference>
<dbReference type="RefSeq" id="WP_200261306.1">
    <property type="nucleotide sequence ID" value="NZ_NRSH01000215.1"/>
</dbReference>
<keyword evidence="2" id="KW-0004">4Fe-4S</keyword>
<dbReference type="Pfam" id="PF13375">
    <property type="entry name" value="RnfC_N"/>
    <property type="match status" value="1"/>
</dbReference>
<dbReference type="PROSITE" id="PS00198">
    <property type="entry name" value="4FE4S_FER_1"/>
    <property type="match status" value="1"/>
</dbReference>
<keyword evidence="1" id="KW-0813">Transport</keyword>
<feature type="domain" description="4Fe-4S ferredoxin-type" evidence="9">
    <location>
        <begin position="385"/>
        <end position="414"/>
    </location>
</feature>
<keyword evidence="4" id="KW-0677">Repeat</keyword>
<feature type="region of interest" description="Disordered" evidence="8">
    <location>
        <begin position="36"/>
        <end position="73"/>
    </location>
</feature>
<organism evidence="10 11">
    <name type="scientific">Halorhodospira neutriphila</name>
    <dbReference type="NCBI Taxonomy" id="168379"/>
    <lineage>
        <taxon>Bacteria</taxon>
        <taxon>Pseudomonadati</taxon>
        <taxon>Pseudomonadota</taxon>
        <taxon>Gammaproteobacteria</taxon>
        <taxon>Chromatiales</taxon>
        <taxon>Ectothiorhodospiraceae</taxon>
        <taxon>Halorhodospira</taxon>
    </lineage>
</organism>
<evidence type="ECO:0000256" key="8">
    <source>
        <dbReference type="SAM" id="MobiDB-lite"/>
    </source>
</evidence>
<feature type="region of interest" description="Disordered" evidence="8">
    <location>
        <begin position="427"/>
        <end position="479"/>
    </location>
</feature>
<dbReference type="Pfam" id="PF01512">
    <property type="entry name" value="Complex1_51K"/>
    <property type="match status" value="1"/>
</dbReference>
<feature type="non-terminal residue" evidence="10">
    <location>
        <position position="1"/>
    </location>
</feature>
<dbReference type="Gene3D" id="3.40.50.11540">
    <property type="entry name" value="NADH-ubiquinone oxidoreductase 51kDa subunit"/>
    <property type="match status" value="1"/>
</dbReference>
<gene>
    <name evidence="10" type="ORF">CKO13_11715</name>
</gene>
<dbReference type="InterPro" id="IPR026902">
    <property type="entry name" value="RnfC_N"/>
</dbReference>
<keyword evidence="6" id="KW-0408">Iron</keyword>
<sequence length="479" mass="49467">KPLSRGEPRGAVPLPGELVLPLTDHAGNEQAAAVAAGAQVRRGTPLTHPSGAGVPLHAPTSGRVKALERRPAAHPAGGRLPCLILEADGADTPEAPLAPMPAPLAQPAEALLERIREAGVRGMGGATFPTSLKLADGRDHGVDTLVVNAVECDTYLTCDEALLRERTDEVLSGARIAAAACGASRILVALKAGTAEAAAAVRAAIAGSGAEGVEIVEVPPRYPAGNERHLVYPATGRTVPAGGRPSIVGVVCQNVSTLAAVHRAVVHGEPVVERLVTVTGGAASAPGNYAVRIGTPLAALAGADAAAATRTLVGGGVMNTPVSSLQIPVTHGTSGLVLESEAEAPLPEQPCIRCGVCAEVCPEGLRPYEILARVRAGIGVGEAAPAVDLDPMRCSGCSSCELICPSSAPLTGVLGHARDAARAQMRERERAERARQRYEAKQAREERRRREREAARQRKRQALRTESAGQDRRPETPEG</sequence>